<protein>
    <submittedName>
        <fullName evidence="1">Uncharacterized protein</fullName>
    </submittedName>
</protein>
<dbReference type="EMBL" id="LN649229">
    <property type="protein sequence ID" value="CEI64337.1"/>
    <property type="molecule type" value="Genomic_DNA"/>
</dbReference>
<proteinExistence type="predicted"/>
<organism evidence="1 2">
    <name type="scientific">Fusarium venenatum</name>
    <dbReference type="NCBI Taxonomy" id="56646"/>
    <lineage>
        <taxon>Eukaryota</taxon>
        <taxon>Fungi</taxon>
        <taxon>Dikarya</taxon>
        <taxon>Ascomycota</taxon>
        <taxon>Pezizomycotina</taxon>
        <taxon>Sordariomycetes</taxon>
        <taxon>Hypocreomycetidae</taxon>
        <taxon>Hypocreales</taxon>
        <taxon>Nectriaceae</taxon>
        <taxon>Fusarium</taxon>
    </lineage>
</organism>
<evidence type="ECO:0000313" key="2">
    <source>
        <dbReference type="Proteomes" id="UP000245910"/>
    </source>
</evidence>
<dbReference type="Proteomes" id="UP000245910">
    <property type="component" value="Chromosome I"/>
</dbReference>
<accession>A0A2L2TIU0</accession>
<reference evidence="2" key="1">
    <citation type="submission" date="2014-10" db="EMBL/GenBank/DDBJ databases">
        <authorList>
            <person name="King R."/>
        </authorList>
    </citation>
    <scope>NUCLEOTIDE SEQUENCE [LARGE SCALE GENOMIC DNA]</scope>
    <source>
        <strain evidence="2">A3/5</strain>
    </source>
</reference>
<evidence type="ECO:0000313" key="1">
    <source>
        <dbReference type="EMBL" id="CEI64337.1"/>
    </source>
</evidence>
<dbReference type="AlphaFoldDB" id="A0A2L2TIU0"/>
<sequence>MDRTTFLCDRSGIWAVQWLVSFSSEFIAVRVYDTDLAFVHDWSQSPRINKNVSLAINQDIESTELGVEHSLGATISSLSCDLYITASRRLPTIKDQHTIGGGSIHLRLYAATDNHDMEMTHQFHQCRSFQSKAAEVMRRVLSETRRICSQVLSLMQLVVLPPVAEGLRLKLADIQGREKNHLARLLSRVTRKSRMAYDYKQLCAFAASATERLPHVNMPTHGRSLVDREPFKADAPRMNGQKKVGFTQSAYNSGYRDFSVIVNGDSERRAASLSIYSRITPLEPESCIRTKAGHEQSSDILVDKARPRMFELDWRKVQEFNVETRIQVLTIRTYQYICMQM</sequence>
<keyword evidence="2" id="KW-1185">Reference proteome</keyword>
<name>A0A2L2TIU0_9HYPO</name>